<evidence type="ECO:0000256" key="1">
    <source>
        <dbReference type="ARBA" id="ARBA00022448"/>
    </source>
</evidence>
<dbReference type="InterPro" id="IPR015854">
    <property type="entry name" value="ABC_transpr_LolD-like"/>
</dbReference>
<keyword evidence="1" id="KW-0813">Transport</keyword>
<protein>
    <submittedName>
        <fullName evidence="5">ABC transporter ATP-binding protein</fullName>
    </submittedName>
</protein>
<dbReference type="Proteomes" id="UP001499979">
    <property type="component" value="Unassembled WGS sequence"/>
</dbReference>
<organism evidence="5 6">
    <name type="scientific">Nocardioides aquiterrae</name>
    <dbReference type="NCBI Taxonomy" id="203799"/>
    <lineage>
        <taxon>Bacteria</taxon>
        <taxon>Bacillati</taxon>
        <taxon>Actinomycetota</taxon>
        <taxon>Actinomycetes</taxon>
        <taxon>Propionibacteriales</taxon>
        <taxon>Nocardioidaceae</taxon>
        <taxon>Nocardioides</taxon>
    </lineage>
</organism>
<dbReference type="Pfam" id="PF00005">
    <property type="entry name" value="ABC_tran"/>
    <property type="match status" value="1"/>
</dbReference>
<dbReference type="EMBL" id="BAAAJE010000014">
    <property type="protein sequence ID" value="GAA1146911.1"/>
    <property type="molecule type" value="Genomic_DNA"/>
</dbReference>
<sequence>MSDLLMEAHGLRKAYGRTEALRGVSFGLAAGERVAITGPSGSGKSTLLLSLAGILRPEAGEIRYAGSRLDDLSETARTRLRRREFGVVLQFGQLVPELTALQNVALPLMLERHDRTSADRLARGWLERLGASDVAAALPGELSGGEAQRVALARALVTSPRIVFADEPTGALDTVSGEALLVALHDAAKEAEAAVVVVTHDNRVAARADREIRLVDGMIA</sequence>
<dbReference type="InterPro" id="IPR017911">
    <property type="entry name" value="MacB-like_ATP-bd"/>
</dbReference>
<reference evidence="5 6" key="1">
    <citation type="journal article" date="2019" name="Int. J. Syst. Evol. Microbiol.">
        <title>The Global Catalogue of Microorganisms (GCM) 10K type strain sequencing project: providing services to taxonomists for standard genome sequencing and annotation.</title>
        <authorList>
            <consortium name="The Broad Institute Genomics Platform"/>
            <consortium name="The Broad Institute Genome Sequencing Center for Infectious Disease"/>
            <person name="Wu L."/>
            <person name="Ma J."/>
        </authorList>
    </citation>
    <scope>NUCLEOTIDE SEQUENCE [LARGE SCALE GENOMIC DNA]</scope>
    <source>
        <strain evidence="5 6">JCM 11813</strain>
    </source>
</reference>
<dbReference type="SMART" id="SM00382">
    <property type="entry name" value="AAA"/>
    <property type="match status" value="1"/>
</dbReference>
<dbReference type="InterPro" id="IPR017871">
    <property type="entry name" value="ABC_transporter-like_CS"/>
</dbReference>
<dbReference type="PROSITE" id="PS00211">
    <property type="entry name" value="ABC_TRANSPORTER_1"/>
    <property type="match status" value="1"/>
</dbReference>
<name>A0ABN1UEE3_9ACTN</name>
<accession>A0ABN1UEE3</accession>
<dbReference type="PANTHER" id="PTHR24220">
    <property type="entry name" value="IMPORT ATP-BINDING PROTEIN"/>
    <property type="match status" value="1"/>
</dbReference>
<dbReference type="SUPFAM" id="SSF52540">
    <property type="entry name" value="P-loop containing nucleoside triphosphate hydrolases"/>
    <property type="match status" value="1"/>
</dbReference>
<evidence type="ECO:0000259" key="4">
    <source>
        <dbReference type="PROSITE" id="PS50893"/>
    </source>
</evidence>
<gene>
    <name evidence="5" type="ORF">GCM10009606_27240</name>
</gene>
<dbReference type="InterPro" id="IPR003439">
    <property type="entry name" value="ABC_transporter-like_ATP-bd"/>
</dbReference>
<keyword evidence="2" id="KW-0547">Nucleotide-binding</keyword>
<keyword evidence="3 5" id="KW-0067">ATP-binding</keyword>
<proteinExistence type="predicted"/>
<feature type="domain" description="ABC transporter" evidence="4">
    <location>
        <begin position="6"/>
        <end position="220"/>
    </location>
</feature>
<evidence type="ECO:0000313" key="6">
    <source>
        <dbReference type="Proteomes" id="UP001499979"/>
    </source>
</evidence>
<comment type="caution">
    <text evidence="5">The sequence shown here is derived from an EMBL/GenBank/DDBJ whole genome shotgun (WGS) entry which is preliminary data.</text>
</comment>
<dbReference type="PANTHER" id="PTHR24220:SF685">
    <property type="entry name" value="ABC TRANSPORTER RELATED"/>
    <property type="match status" value="1"/>
</dbReference>
<dbReference type="CDD" id="cd03255">
    <property type="entry name" value="ABC_MJ0796_LolCDE_FtsE"/>
    <property type="match status" value="1"/>
</dbReference>
<dbReference type="RefSeq" id="WP_343908120.1">
    <property type="nucleotide sequence ID" value="NZ_BAAAJE010000014.1"/>
</dbReference>
<evidence type="ECO:0000256" key="3">
    <source>
        <dbReference type="ARBA" id="ARBA00022840"/>
    </source>
</evidence>
<dbReference type="GO" id="GO:0005524">
    <property type="term" value="F:ATP binding"/>
    <property type="evidence" value="ECO:0007669"/>
    <property type="project" value="UniProtKB-KW"/>
</dbReference>
<dbReference type="PROSITE" id="PS50893">
    <property type="entry name" value="ABC_TRANSPORTER_2"/>
    <property type="match status" value="1"/>
</dbReference>
<dbReference type="InterPro" id="IPR003593">
    <property type="entry name" value="AAA+_ATPase"/>
</dbReference>
<evidence type="ECO:0000313" key="5">
    <source>
        <dbReference type="EMBL" id="GAA1146911.1"/>
    </source>
</evidence>
<dbReference type="Gene3D" id="3.40.50.300">
    <property type="entry name" value="P-loop containing nucleotide triphosphate hydrolases"/>
    <property type="match status" value="1"/>
</dbReference>
<dbReference type="InterPro" id="IPR027417">
    <property type="entry name" value="P-loop_NTPase"/>
</dbReference>
<keyword evidence="6" id="KW-1185">Reference proteome</keyword>
<evidence type="ECO:0000256" key="2">
    <source>
        <dbReference type="ARBA" id="ARBA00022741"/>
    </source>
</evidence>